<evidence type="ECO:0000256" key="5">
    <source>
        <dbReference type="ARBA" id="ARBA00022519"/>
    </source>
</evidence>
<evidence type="ECO:0000259" key="11">
    <source>
        <dbReference type="Pfam" id="PF07219"/>
    </source>
</evidence>
<dbReference type="GO" id="GO:0042168">
    <property type="term" value="P:heme metabolic process"/>
    <property type="evidence" value="ECO:0007669"/>
    <property type="project" value="InterPro"/>
</dbReference>
<evidence type="ECO:0000256" key="4">
    <source>
        <dbReference type="ARBA" id="ARBA00022475"/>
    </source>
</evidence>
<evidence type="ECO:0000256" key="9">
    <source>
        <dbReference type="ARBA" id="ARBA00023244"/>
    </source>
</evidence>
<reference evidence="12" key="1">
    <citation type="submission" date="2023-01" db="EMBL/GenBank/DDBJ databases">
        <title>Complete genome sequence of Planctobacterium marinum strain Dej080120_11.</title>
        <authorList>
            <person name="Ueki S."/>
            <person name="Maruyama F."/>
        </authorList>
    </citation>
    <scope>NUCLEOTIDE SEQUENCE</scope>
    <source>
        <strain evidence="12">Dej080120_11</strain>
    </source>
</reference>
<keyword evidence="4" id="KW-1003">Cell membrane</keyword>
<accession>A0AA48HFY3</accession>
<dbReference type="RefSeq" id="WP_338290405.1">
    <property type="nucleotide sequence ID" value="NZ_AP027272.1"/>
</dbReference>
<comment type="pathway">
    <text evidence="3">Porphyrin-containing compound metabolism; protoheme biosynthesis.</text>
</comment>
<dbReference type="Pfam" id="PF07219">
    <property type="entry name" value="HemY_N"/>
    <property type="match status" value="1"/>
</dbReference>
<comment type="function">
    <text evidence="1">Involved in a late step of protoheme IX synthesis.</text>
</comment>
<dbReference type="AlphaFoldDB" id="A0AA48HFY3"/>
<evidence type="ECO:0000256" key="3">
    <source>
        <dbReference type="ARBA" id="ARBA00004744"/>
    </source>
</evidence>
<keyword evidence="8 10" id="KW-0472">Membrane</keyword>
<dbReference type="Proteomes" id="UP001333710">
    <property type="component" value="Chromosome"/>
</dbReference>
<dbReference type="KEGG" id="pmaw:MACH26_01350"/>
<keyword evidence="9" id="KW-0627">Porphyrin biosynthesis</keyword>
<dbReference type="InterPro" id="IPR010817">
    <property type="entry name" value="HemY_N"/>
</dbReference>
<proteinExistence type="predicted"/>
<organism evidence="12 13">
    <name type="scientific">Planctobacterium marinum</name>
    <dbReference type="NCBI Taxonomy" id="1631968"/>
    <lineage>
        <taxon>Bacteria</taxon>
        <taxon>Pseudomonadati</taxon>
        <taxon>Pseudomonadota</taxon>
        <taxon>Gammaproteobacteria</taxon>
        <taxon>Alteromonadales</taxon>
        <taxon>Alteromonadaceae</taxon>
        <taxon>Planctobacterium</taxon>
    </lineage>
</organism>
<comment type="subcellular location">
    <subcellularLocation>
        <location evidence="2">Cell inner membrane</location>
        <topology evidence="2">Multi-pass membrane protein</topology>
    </subcellularLocation>
</comment>
<feature type="domain" description="HemY N-terminal" evidence="11">
    <location>
        <begin position="30"/>
        <end position="134"/>
    </location>
</feature>
<evidence type="ECO:0000256" key="1">
    <source>
        <dbReference type="ARBA" id="ARBA00002962"/>
    </source>
</evidence>
<evidence type="ECO:0000256" key="2">
    <source>
        <dbReference type="ARBA" id="ARBA00004429"/>
    </source>
</evidence>
<dbReference type="SUPFAM" id="SSF48452">
    <property type="entry name" value="TPR-like"/>
    <property type="match status" value="1"/>
</dbReference>
<keyword evidence="6 10" id="KW-0812">Transmembrane</keyword>
<evidence type="ECO:0000256" key="7">
    <source>
        <dbReference type="ARBA" id="ARBA00022989"/>
    </source>
</evidence>
<dbReference type="Gene3D" id="1.25.40.10">
    <property type="entry name" value="Tetratricopeptide repeat domain"/>
    <property type="match status" value="1"/>
</dbReference>
<sequence length="388" mass="44484">MTRTLTLIFALLLLLAFGLIFSPILVENKGYVLISVAGWKVEMTLVSALILAGLVAFFWWLVFKVLRTFSAMGSWSWHWFADFGKNRQQLNYEKGLIALLSMDFDNAEKHLQKVNLDHENGIVPLLLSHCAAQRNDEEAQKQALHQAQKFMKTKEAANLLLARFFQTHNDPKAAVELLQDSEHKMALELKLKALARDGSWQQVNELLDSNKKKLDKAQFNQWKREASVGLLSEKASKEGAEVLLQYWQSLPGKTKKDVSNQYAFVLQLIDQNYHLKAEEYLVQFQSRSMVPELLPLFRKLKLRQPLASKQKLEAWLKQDENDAELLSTLGELSYNSGDTLLAEKVLHKAIKLRNNLHDVQMLAKVKEAKNDKDQALQLYKQVTESQTH</sequence>
<evidence type="ECO:0000256" key="8">
    <source>
        <dbReference type="ARBA" id="ARBA00023136"/>
    </source>
</evidence>
<dbReference type="EMBL" id="AP027272">
    <property type="protein sequence ID" value="BDX04614.1"/>
    <property type="molecule type" value="Genomic_DNA"/>
</dbReference>
<dbReference type="InterPro" id="IPR011990">
    <property type="entry name" value="TPR-like_helical_dom_sf"/>
</dbReference>
<dbReference type="GO" id="GO:0005886">
    <property type="term" value="C:plasma membrane"/>
    <property type="evidence" value="ECO:0007669"/>
    <property type="project" value="UniProtKB-SubCell"/>
</dbReference>
<dbReference type="GO" id="GO:0006779">
    <property type="term" value="P:porphyrin-containing compound biosynthetic process"/>
    <property type="evidence" value="ECO:0007669"/>
    <property type="project" value="UniProtKB-KW"/>
</dbReference>
<dbReference type="InterPro" id="IPR005254">
    <property type="entry name" value="Heme_biosyn_assoc_TPR_pro"/>
</dbReference>
<keyword evidence="7 10" id="KW-1133">Transmembrane helix</keyword>
<feature type="transmembrane region" description="Helical" evidence="10">
    <location>
        <begin position="44"/>
        <end position="63"/>
    </location>
</feature>
<dbReference type="NCBIfam" id="TIGR00540">
    <property type="entry name" value="TPR_hemY_coli"/>
    <property type="match status" value="1"/>
</dbReference>
<name>A0AA48HFY3_9ALTE</name>
<protein>
    <submittedName>
        <fullName evidence="12">Heme biosynthesis protein HemY</fullName>
    </submittedName>
</protein>
<keyword evidence="5" id="KW-0997">Cell inner membrane</keyword>
<keyword evidence="13" id="KW-1185">Reference proteome</keyword>
<evidence type="ECO:0000313" key="12">
    <source>
        <dbReference type="EMBL" id="BDX04614.1"/>
    </source>
</evidence>
<evidence type="ECO:0000256" key="10">
    <source>
        <dbReference type="SAM" id="Phobius"/>
    </source>
</evidence>
<gene>
    <name evidence="12" type="ORF">MACH26_01350</name>
</gene>
<evidence type="ECO:0000313" key="13">
    <source>
        <dbReference type="Proteomes" id="UP001333710"/>
    </source>
</evidence>
<evidence type="ECO:0000256" key="6">
    <source>
        <dbReference type="ARBA" id="ARBA00022692"/>
    </source>
</evidence>